<reference evidence="9 10" key="2">
    <citation type="submission" date="2018-08" db="EMBL/GenBank/DDBJ databases">
        <title>A genome reference for cultivated species of the human gut microbiota.</title>
        <authorList>
            <person name="Zou Y."/>
            <person name="Xue W."/>
            <person name="Luo G."/>
        </authorList>
    </citation>
    <scope>NUCLEOTIDE SEQUENCE [LARGE SCALE GENOMIC DNA]</scope>
    <source>
        <strain evidence="7 10">AF31-21AC</strain>
        <strain evidence="6 11">AM22-21LB</strain>
        <strain evidence="5 9">AM37-1AC</strain>
    </source>
</reference>
<reference evidence="3 12" key="3">
    <citation type="journal article" date="2019" name="Nat. Med.">
        <title>A library of human gut bacterial isolates paired with longitudinal multiomics data enables mechanistic microbiome research.</title>
        <authorList>
            <person name="Poyet M."/>
            <person name="Groussin M."/>
            <person name="Gibbons S.M."/>
            <person name="Avila-Pacheco J."/>
            <person name="Jiang X."/>
            <person name="Kearney S.M."/>
            <person name="Perrotta A.R."/>
            <person name="Berdy B."/>
            <person name="Zhao S."/>
            <person name="Lieberman T.D."/>
            <person name="Swanson P.K."/>
            <person name="Smith M."/>
            <person name="Roesemann S."/>
            <person name="Alexander J.E."/>
            <person name="Rich S.A."/>
            <person name="Livny J."/>
            <person name="Vlamakis H."/>
            <person name="Clish C."/>
            <person name="Bullock K."/>
            <person name="Deik A."/>
            <person name="Scott J."/>
            <person name="Pierce K.A."/>
            <person name="Xavier R.J."/>
            <person name="Alm E.J."/>
        </authorList>
    </citation>
    <scope>NUCLEOTIDE SEQUENCE [LARGE SCALE GENOMIC DNA]</scope>
    <source>
        <strain evidence="3 12">BIOML-A1</strain>
    </source>
</reference>
<name>A0A173RI67_9FIRM</name>
<evidence type="ECO:0000313" key="2">
    <source>
        <dbReference type="EMBL" id="CUM77704.1"/>
    </source>
</evidence>
<evidence type="ECO:0000313" key="10">
    <source>
        <dbReference type="Proteomes" id="UP000283586"/>
    </source>
</evidence>
<dbReference type="RefSeq" id="WP_015521272.1">
    <property type="nucleotide sequence ID" value="NZ_CABIYH010000003.1"/>
</dbReference>
<dbReference type="SMART" id="SM00849">
    <property type="entry name" value="Lactamase_B"/>
    <property type="match status" value="1"/>
</dbReference>
<dbReference type="Proteomes" id="UP000095350">
    <property type="component" value="Unassembled WGS sequence"/>
</dbReference>
<dbReference type="PANTHER" id="PTHR47619">
    <property type="entry name" value="METALLO-HYDROLASE YYCJ-RELATED"/>
    <property type="match status" value="1"/>
</dbReference>
<evidence type="ECO:0000313" key="9">
    <source>
        <dbReference type="Proteomes" id="UP000283513"/>
    </source>
</evidence>
<dbReference type="PANTHER" id="PTHR47619:SF1">
    <property type="entry name" value="EXODEOXYRIBONUCLEASE WALJ"/>
    <property type="match status" value="1"/>
</dbReference>
<dbReference type="GeneID" id="61434321"/>
<dbReference type="PaxDb" id="166486-ERS852572_00416"/>
<dbReference type="InterPro" id="IPR001279">
    <property type="entry name" value="Metallo-B-lactamas"/>
</dbReference>
<dbReference type="Gene3D" id="3.60.15.10">
    <property type="entry name" value="Ribonuclease Z/Hydroxyacylglutathione hydrolase-like"/>
    <property type="match status" value="1"/>
</dbReference>
<dbReference type="EMBL" id="CYXZ01000003">
    <property type="protein sequence ID" value="CUM77704.1"/>
    <property type="molecule type" value="Genomic_DNA"/>
</dbReference>
<dbReference type="OrthoDB" id="9781189at2"/>
<reference evidence="4 13" key="4">
    <citation type="submission" date="2019-10" db="EMBL/GenBank/DDBJ databases">
        <title>Roseburia spp. ameliorate alcoholic fatty liver via restoration of gut barrier function.</title>
        <authorList>
            <person name="Seo B."/>
            <person name="Ko G."/>
        </authorList>
    </citation>
    <scope>NUCLEOTIDE SEQUENCE [LARGE SCALE GENOMIC DNA]</scope>
    <source>
        <strain evidence="4 13">SNUG30017</strain>
    </source>
</reference>
<evidence type="ECO:0000313" key="11">
    <source>
        <dbReference type="Proteomes" id="UP000284051"/>
    </source>
</evidence>
<dbReference type="Proteomes" id="UP000479531">
    <property type="component" value="Unassembled WGS sequence"/>
</dbReference>
<dbReference type="EMBL" id="QRQN01000005">
    <property type="protein sequence ID" value="RHN10277.1"/>
    <property type="molecule type" value="Genomic_DNA"/>
</dbReference>
<dbReference type="SUPFAM" id="SSF56281">
    <property type="entry name" value="Metallo-hydrolase/oxidoreductase"/>
    <property type="match status" value="1"/>
</dbReference>
<evidence type="ECO:0000313" key="8">
    <source>
        <dbReference type="Proteomes" id="UP000095350"/>
    </source>
</evidence>
<dbReference type="EMBL" id="QRID01000005">
    <property type="protein sequence ID" value="RHG29266.1"/>
    <property type="molecule type" value="Genomic_DNA"/>
</dbReference>
<dbReference type="InterPro" id="IPR052533">
    <property type="entry name" value="WalJ/YycJ-like"/>
</dbReference>
<accession>A0A173RI67</accession>
<evidence type="ECO:0000313" key="5">
    <source>
        <dbReference type="EMBL" id="RHC16729.1"/>
    </source>
</evidence>
<evidence type="ECO:0000313" key="4">
    <source>
        <dbReference type="EMBL" id="MVQ44430.1"/>
    </source>
</evidence>
<protein>
    <submittedName>
        <fullName evidence="3">MBL fold metallo-hydrolase</fullName>
    </submittedName>
    <submittedName>
        <fullName evidence="2">Putative hydrolase</fullName>
    </submittedName>
</protein>
<evidence type="ECO:0000313" key="7">
    <source>
        <dbReference type="EMBL" id="RHN10277.1"/>
    </source>
</evidence>
<dbReference type="STRING" id="166486.ERS852572_00416"/>
<dbReference type="EMBL" id="WNAJ01000001">
    <property type="protein sequence ID" value="MTR83584.1"/>
    <property type="molecule type" value="Genomic_DNA"/>
</dbReference>
<dbReference type="Proteomes" id="UP000284051">
    <property type="component" value="Unassembled WGS sequence"/>
</dbReference>
<evidence type="ECO:0000313" key="12">
    <source>
        <dbReference type="Proteomes" id="UP000478483"/>
    </source>
</evidence>
<evidence type="ECO:0000313" key="3">
    <source>
        <dbReference type="EMBL" id="MTR83584.1"/>
    </source>
</evidence>
<evidence type="ECO:0000313" key="6">
    <source>
        <dbReference type="EMBL" id="RHG29266.1"/>
    </source>
</evidence>
<gene>
    <name evidence="6" type="ORF">DW264_06635</name>
    <name evidence="5" type="ORF">DW856_10480</name>
    <name evidence="7" type="ORF">DWZ31_05655</name>
    <name evidence="2" type="ORF">ERS852572_00416</name>
    <name evidence="4" type="ORF">GCK47_01555</name>
    <name evidence="3" type="ORF">GMD50_00640</name>
</gene>
<organism evidence="2 8">
    <name type="scientific">Roseburia intestinalis</name>
    <dbReference type="NCBI Taxonomy" id="166486"/>
    <lineage>
        <taxon>Bacteria</taxon>
        <taxon>Bacillati</taxon>
        <taxon>Bacillota</taxon>
        <taxon>Clostridia</taxon>
        <taxon>Lachnospirales</taxon>
        <taxon>Lachnospiraceae</taxon>
        <taxon>Roseburia</taxon>
    </lineage>
</organism>
<dbReference type="Proteomes" id="UP000283513">
    <property type="component" value="Unassembled WGS sequence"/>
</dbReference>
<dbReference type="EMBL" id="WGGT01000001">
    <property type="protein sequence ID" value="MVQ44430.1"/>
    <property type="molecule type" value="Genomic_DNA"/>
</dbReference>
<evidence type="ECO:0000259" key="1">
    <source>
        <dbReference type="SMART" id="SM00849"/>
    </source>
</evidence>
<evidence type="ECO:0000313" key="13">
    <source>
        <dbReference type="Proteomes" id="UP000479531"/>
    </source>
</evidence>
<dbReference type="EMBL" id="QSHO01000008">
    <property type="protein sequence ID" value="RHC16729.1"/>
    <property type="molecule type" value="Genomic_DNA"/>
</dbReference>
<dbReference type="InterPro" id="IPR036866">
    <property type="entry name" value="RibonucZ/Hydroxyglut_hydro"/>
</dbReference>
<dbReference type="GO" id="GO:0016787">
    <property type="term" value="F:hydrolase activity"/>
    <property type="evidence" value="ECO:0007669"/>
    <property type="project" value="UniProtKB-KW"/>
</dbReference>
<feature type="domain" description="Metallo-beta-lactamase" evidence="1">
    <location>
        <begin position="11"/>
        <end position="169"/>
    </location>
</feature>
<reference evidence="2 8" key="1">
    <citation type="submission" date="2015-09" db="EMBL/GenBank/DDBJ databases">
        <authorList>
            <consortium name="Pathogen Informatics"/>
        </authorList>
    </citation>
    <scope>NUCLEOTIDE SEQUENCE [LARGE SCALE GENOMIC DNA]</scope>
    <source>
        <strain evidence="2 8">2789STDY5834960</strain>
    </source>
</reference>
<dbReference type="Proteomes" id="UP000283586">
    <property type="component" value="Unassembled WGS sequence"/>
</dbReference>
<dbReference type="AlphaFoldDB" id="A0A173RI67"/>
<dbReference type="Pfam" id="PF12706">
    <property type="entry name" value="Lactamase_B_2"/>
    <property type="match status" value="1"/>
</dbReference>
<dbReference type="Proteomes" id="UP000478483">
    <property type="component" value="Unassembled WGS sequence"/>
</dbReference>
<proteinExistence type="predicted"/>
<sequence length="265" mass="29162">MELCSIASGSSGNCICVGSDENHVLIDAGISGKRIENGLNSIDLKTEEMQGVLVTHEHIDHISGLGVIARRYGLPIYATQGTIDAILNTKSVGKIEESLFHAITPDQPFEIGDLLIEPISISHDAADPVAYKIKNEEKTAAVVTDLGTYDENMIDKIKNLDVLLLEANHDVHMLQVGSYPYPLKQRILGKKGHLSNELSGQLLGEVLHDHFNTVILGHLSKENNYAELAYETVRLEVTMGENPYKGDDFPMYVAKRDAPSERIIF</sequence>
<keyword evidence="2" id="KW-0378">Hydrolase</keyword>